<dbReference type="GO" id="GO:0006508">
    <property type="term" value="P:proteolysis"/>
    <property type="evidence" value="ECO:0007669"/>
    <property type="project" value="UniProtKB-KW"/>
</dbReference>
<evidence type="ECO:0000256" key="7">
    <source>
        <dbReference type="SAM" id="Phobius"/>
    </source>
</evidence>
<feature type="transmembrane region" description="Helical" evidence="7">
    <location>
        <begin position="72"/>
        <end position="98"/>
    </location>
</feature>
<dbReference type="EMBL" id="MN873693">
    <property type="protein sequence ID" value="QIN54514.1"/>
    <property type="molecule type" value="Genomic_DNA"/>
</dbReference>
<keyword evidence="6" id="KW-0482">Metalloprotease</keyword>
<evidence type="ECO:0000313" key="10">
    <source>
        <dbReference type="Proteomes" id="UP001224087"/>
    </source>
</evidence>
<evidence type="ECO:0000256" key="5">
    <source>
        <dbReference type="ARBA" id="ARBA00022833"/>
    </source>
</evidence>
<dbReference type="InterPro" id="IPR001915">
    <property type="entry name" value="Peptidase_M48"/>
</dbReference>
<dbReference type="GO" id="GO:0004222">
    <property type="term" value="F:metalloendopeptidase activity"/>
    <property type="evidence" value="ECO:0007669"/>
    <property type="project" value="InterPro"/>
</dbReference>
<dbReference type="GO" id="GO:0046872">
    <property type="term" value="F:metal ion binding"/>
    <property type="evidence" value="ECO:0007669"/>
    <property type="project" value="UniProtKB-KW"/>
</dbReference>
<evidence type="ECO:0000256" key="4">
    <source>
        <dbReference type="ARBA" id="ARBA00022801"/>
    </source>
</evidence>
<feature type="domain" description="Peptidase M48" evidence="8">
    <location>
        <begin position="20"/>
        <end position="150"/>
    </location>
</feature>
<organism evidence="9 10">
    <name type="scientific">Cedratvirus kamchatka</name>
    <dbReference type="NCBI Taxonomy" id="2716914"/>
    <lineage>
        <taxon>Viruses</taxon>
        <taxon>Pithoviruses</taxon>
        <taxon>Orthocedratvirinae</taxon>
        <taxon>Alphacedratvirus</taxon>
        <taxon>Alphacedratvirus rossiense</taxon>
    </lineage>
</organism>
<keyword evidence="3" id="KW-0479">Metal-binding</keyword>
<sequence length="157" mass="17956">MAVIVRLSNKEVLACSFFLLDDYYVVLGNLVSSFSKEQVAWIIAHELGHMQHSLCCCPYLDKNSTSKVCVHLLLVFILVCYLCPLLLPMLCLCFYYIIYRWQRREYQADYFASLVMGSKIGISVLCKLQSMDGHGSSLTHPSYSSRISNIVLKNKIR</sequence>
<comment type="cofactor">
    <cofactor evidence="1">
        <name>Zn(2+)</name>
        <dbReference type="ChEBI" id="CHEBI:29105"/>
    </cofactor>
</comment>
<gene>
    <name evidence="9" type="primary">ck389</name>
</gene>
<evidence type="ECO:0000259" key="8">
    <source>
        <dbReference type="Pfam" id="PF01435"/>
    </source>
</evidence>
<keyword evidence="5" id="KW-0862">Zinc</keyword>
<dbReference type="Proteomes" id="UP001224087">
    <property type="component" value="Segment"/>
</dbReference>
<accession>A0A6G8MZ56</accession>
<evidence type="ECO:0000256" key="3">
    <source>
        <dbReference type="ARBA" id="ARBA00022723"/>
    </source>
</evidence>
<keyword evidence="10" id="KW-1185">Reference proteome</keyword>
<evidence type="ECO:0000313" key="9">
    <source>
        <dbReference type="EMBL" id="QIN54514.1"/>
    </source>
</evidence>
<keyword evidence="2" id="KW-0645">Protease</keyword>
<name>A0A6G8MZ56_9VIRU</name>
<proteinExistence type="predicted"/>
<evidence type="ECO:0000256" key="1">
    <source>
        <dbReference type="ARBA" id="ARBA00001947"/>
    </source>
</evidence>
<evidence type="ECO:0000256" key="2">
    <source>
        <dbReference type="ARBA" id="ARBA00022670"/>
    </source>
</evidence>
<keyword evidence="4" id="KW-0378">Hydrolase</keyword>
<dbReference type="Pfam" id="PF01435">
    <property type="entry name" value="Peptidase_M48"/>
    <property type="match status" value="1"/>
</dbReference>
<evidence type="ECO:0000256" key="6">
    <source>
        <dbReference type="ARBA" id="ARBA00023049"/>
    </source>
</evidence>
<keyword evidence="7" id="KW-0472">Membrane</keyword>
<keyword evidence="7" id="KW-1133">Transmembrane helix</keyword>
<protein>
    <submittedName>
        <fullName evidence="9">Peptidase family M48</fullName>
    </submittedName>
</protein>
<reference evidence="9" key="1">
    <citation type="submission" date="2019-12" db="EMBL/GenBank/DDBJ databases">
        <title>The DNA Methylation Landscape of Giant Viruses.</title>
        <authorList>
            <person name="Jeudy S."/>
            <person name="Rigou S."/>
            <person name="Alempic J.-M."/>
            <person name="Claverie J.-M."/>
            <person name="Abergel C."/>
            <person name="Legendre M."/>
        </authorList>
    </citation>
    <scope>NUCLEOTIDE SEQUENCE</scope>
    <source>
        <strain evidence="9">P4</strain>
    </source>
</reference>
<keyword evidence="7" id="KW-0812">Transmembrane</keyword>